<feature type="active site" description="Proton donor" evidence="5">
    <location>
        <position position="370"/>
    </location>
</feature>
<dbReference type="RefSeq" id="WP_198342978.1">
    <property type="nucleotide sequence ID" value="NZ_CP021425.1"/>
</dbReference>
<keyword evidence="8" id="KW-1185">Reference proteome</keyword>
<evidence type="ECO:0000313" key="8">
    <source>
        <dbReference type="Proteomes" id="UP000196027"/>
    </source>
</evidence>
<dbReference type="InterPro" id="IPR022657">
    <property type="entry name" value="De-COase2_CS"/>
</dbReference>
<evidence type="ECO:0000256" key="2">
    <source>
        <dbReference type="ARBA" id="ARBA00008872"/>
    </source>
</evidence>
<proteinExistence type="inferred from homology"/>
<protein>
    <submittedName>
        <fullName evidence="7">Ornithine decarboxylase/arginine decarboxylase</fullName>
    </submittedName>
</protein>
<feature type="modified residue" description="N6-(pyridoxal phosphate)lysine" evidence="5">
    <location>
        <position position="97"/>
    </location>
</feature>
<dbReference type="Pfam" id="PF02784">
    <property type="entry name" value="Orn_Arg_deC_N"/>
    <property type="match status" value="1"/>
</dbReference>
<accession>A0A1Y0IAS4</accession>
<evidence type="ECO:0000256" key="4">
    <source>
        <dbReference type="ARBA" id="ARBA00023239"/>
    </source>
</evidence>
<dbReference type="PROSITE" id="PS00879">
    <property type="entry name" value="ODR_DC_2_2"/>
    <property type="match status" value="1"/>
</dbReference>
<dbReference type="SUPFAM" id="SSF50621">
    <property type="entry name" value="Alanine racemase C-terminal domain-like"/>
    <property type="match status" value="1"/>
</dbReference>
<keyword evidence="3 5" id="KW-0663">Pyridoxal phosphate</keyword>
<gene>
    <name evidence="7" type="ORF">OLMES_2808</name>
</gene>
<evidence type="ECO:0000256" key="1">
    <source>
        <dbReference type="ARBA" id="ARBA00001933"/>
    </source>
</evidence>
<evidence type="ECO:0000259" key="6">
    <source>
        <dbReference type="Pfam" id="PF02784"/>
    </source>
</evidence>
<feature type="domain" description="Orn/DAP/Arg decarboxylase 2 N-terminal" evidence="6">
    <location>
        <begin position="74"/>
        <end position="308"/>
    </location>
</feature>
<dbReference type="InterPro" id="IPR029066">
    <property type="entry name" value="PLP-binding_barrel"/>
</dbReference>
<dbReference type="GO" id="GO:0005737">
    <property type="term" value="C:cytoplasm"/>
    <property type="evidence" value="ECO:0007669"/>
    <property type="project" value="TreeGrafter"/>
</dbReference>
<reference evidence="7 8" key="1">
    <citation type="submission" date="2017-05" db="EMBL/GenBank/DDBJ databases">
        <title>Genomic insights into alkan degradation activity of Oleiphilus messinensis.</title>
        <authorList>
            <person name="Kozyavkin S.A."/>
            <person name="Slesarev A.I."/>
            <person name="Golyshin P.N."/>
            <person name="Korzhenkov A."/>
            <person name="Golyshina O.N."/>
            <person name="Toshchakov S.V."/>
        </authorList>
    </citation>
    <scope>NUCLEOTIDE SEQUENCE [LARGE SCALE GENOMIC DNA]</scope>
    <source>
        <strain evidence="7 8">ME102</strain>
    </source>
</reference>
<dbReference type="SUPFAM" id="SSF51419">
    <property type="entry name" value="PLP-binding barrel"/>
    <property type="match status" value="1"/>
</dbReference>
<keyword evidence="4" id="KW-0456">Lyase</keyword>
<dbReference type="PANTHER" id="PTHR11482:SF6">
    <property type="entry name" value="ORNITHINE DECARBOXYLASE 1-RELATED"/>
    <property type="match status" value="1"/>
</dbReference>
<dbReference type="InterPro" id="IPR002433">
    <property type="entry name" value="Orn_de-COase"/>
</dbReference>
<dbReference type="InterPro" id="IPR009006">
    <property type="entry name" value="Ala_racemase/Decarboxylase_C"/>
</dbReference>
<dbReference type="EMBL" id="CP021425">
    <property type="protein sequence ID" value="ARU56856.1"/>
    <property type="molecule type" value="Genomic_DNA"/>
</dbReference>
<evidence type="ECO:0000313" key="7">
    <source>
        <dbReference type="EMBL" id="ARU56856.1"/>
    </source>
</evidence>
<comment type="cofactor">
    <cofactor evidence="1 5">
        <name>pyridoxal 5'-phosphate</name>
        <dbReference type="ChEBI" id="CHEBI:597326"/>
    </cofactor>
</comment>
<dbReference type="GO" id="GO:0033387">
    <property type="term" value="P:putrescine biosynthetic process from arginine, via ornithine"/>
    <property type="evidence" value="ECO:0007669"/>
    <property type="project" value="TreeGrafter"/>
</dbReference>
<dbReference type="Gene3D" id="2.40.37.10">
    <property type="entry name" value="Lyase, Ornithine Decarboxylase, Chain A, domain 1"/>
    <property type="match status" value="1"/>
</dbReference>
<evidence type="ECO:0000256" key="5">
    <source>
        <dbReference type="PIRSR" id="PIRSR600183-50"/>
    </source>
</evidence>
<dbReference type="Gene3D" id="3.20.20.10">
    <property type="entry name" value="Alanine racemase"/>
    <property type="match status" value="1"/>
</dbReference>
<dbReference type="PANTHER" id="PTHR11482">
    <property type="entry name" value="ARGININE/DIAMINOPIMELATE/ORNITHINE DECARBOXYLASE"/>
    <property type="match status" value="1"/>
</dbReference>
<dbReference type="KEGG" id="ome:OLMES_2808"/>
<dbReference type="InterPro" id="IPR022644">
    <property type="entry name" value="De-COase2_N"/>
</dbReference>
<dbReference type="CDD" id="cd00622">
    <property type="entry name" value="PLPDE_III_ODC"/>
    <property type="match status" value="1"/>
</dbReference>
<evidence type="ECO:0000256" key="3">
    <source>
        <dbReference type="ARBA" id="ARBA00022898"/>
    </source>
</evidence>
<organism evidence="7 8">
    <name type="scientific">Oleiphilus messinensis</name>
    <dbReference type="NCBI Taxonomy" id="141451"/>
    <lineage>
        <taxon>Bacteria</taxon>
        <taxon>Pseudomonadati</taxon>
        <taxon>Pseudomonadota</taxon>
        <taxon>Gammaproteobacteria</taxon>
        <taxon>Oceanospirillales</taxon>
        <taxon>Oleiphilaceae</taxon>
        <taxon>Oleiphilus</taxon>
    </lineage>
</organism>
<dbReference type="InterPro" id="IPR000183">
    <property type="entry name" value="Orn/DAP/Arg_de-COase"/>
</dbReference>
<sequence>MSISFIDSQIDRSDSVSDNSVALGTESVASIHSAHSISENAIIVDLHTRKQTELQLIESMVAEHGAPLLLLNCDTVRHQYRSLQNALPGVTLHFALKPLPHPAVVATLLQEGASFDLATSGEVDLVREVGVPAEKTIHTHPIKRDRDIKDALDYGCCVFVVDSENELEKFIPYRDEAEVLIRLSFRNAAAFADLSKKFGCSPEAALDLIKKAKEWGIHVKGLSFHVGSQTMDAGKYVEAITRSGALIRQVSESGLPALSTLDIGGGFPVDYQENGHCIDEFCAPIREALGELPDTVKVIAEPGRFIVAPAMISVSSVMGQSVRDGKTWYYLDDGVYGSYSGVIFDHGAYPIDALHWEGERFPSVLAGPTCDSIDVIAEDIQLPALKNGDLIIARMMGAYSSATATEFNFFRKAKIVVFNDPRESEELFALQIG</sequence>
<dbReference type="Proteomes" id="UP000196027">
    <property type="component" value="Chromosome"/>
</dbReference>
<name>A0A1Y0IAS4_9GAMM</name>
<comment type="similarity">
    <text evidence="2">Belongs to the Orn/Lys/Arg decarboxylase class-II family.</text>
</comment>
<dbReference type="GO" id="GO:0004586">
    <property type="term" value="F:ornithine decarboxylase activity"/>
    <property type="evidence" value="ECO:0007669"/>
    <property type="project" value="TreeGrafter"/>
</dbReference>
<dbReference type="PRINTS" id="PR01182">
    <property type="entry name" value="ORNDCRBXLASE"/>
</dbReference>
<dbReference type="AlphaFoldDB" id="A0A1Y0IAS4"/>
<dbReference type="PRINTS" id="PR01179">
    <property type="entry name" value="ODADCRBXLASE"/>
</dbReference>
<dbReference type="FunFam" id="3.20.20.10:FF:000008">
    <property type="entry name" value="Ornithine decarboxylase"/>
    <property type="match status" value="1"/>
</dbReference>